<accession>A0A0X3Q3G4</accession>
<name>A0A0X3Q3G4_SCHSO</name>
<protein>
    <recommendedName>
        <fullName evidence="2">Protein FMC1 homolog</fullName>
    </recommendedName>
</protein>
<organism evidence="3">
    <name type="scientific">Schistocephalus solidus</name>
    <name type="common">Tapeworm</name>
    <dbReference type="NCBI Taxonomy" id="70667"/>
    <lineage>
        <taxon>Eukaryota</taxon>
        <taxon>Metazoa</taxon>
        <taxon>Spiralia</taxon>
        <taxon>Lophotrochozoa</taxon>
        <taxon>Platyhelminthes</taxon>
        <taxon>Cestoda</taxon>
        <taxon>Eucestoda</taxon>
        <taxon>Diphyllobothriidea</taxon>
        <taxon>Diphyllobothriidae</taxon>
        <taxon>Schistocephalus</taxon>
    </lineage>
</organism>
<evidence type="ECO:0000313" key="3">
    <source>
        <dbReference type="EMBL" id="JAP58484.1"/>
    </source>
</evidence>
<evidence type="ECO:0000256" key="2">
    <source>
        <dbReference type="ARBA" id="ARBA00013846"/>
    </source>
</evidence>
<comment type="similarity">
    <text evidence="1">Belongs to the FMC1 family.</text>
</comment>
<dbReference type="EMBL" id="GEEE01004741">
    <property type="protein sequence ID" value="JAP58484.1"/>
    <property type="molecule type" value="Transcribed_RNA"/>
</dbReference>
<proteinExistence type="inferred from homology"/>
<dbReference type="PANTHER" id="PTHR31716">
    <property type="entry name" value="PROTEIN FMC1 HOMOLOG"/>
    <property type="match status" value="1"/>
</dbReference>
<gene>
    <name evidence="3" type="primary">CG055</name>
    <name evidence="3" type="ORF">TR118253</name>
</gene>
<dbReference type="InterPro" id="IPR037667">
    <property type="entry name" value="FMC1_homologue"/>
</dbReference>
<dbReference type="AlphaFoldDB" id="A0A0X3Q3G4"/>
<sequence length="100" mass="11777">MSNIGLLRSLIKHIRNNTSFPGKLIDHPFVKYILFRFRYYQYTTEQKCSAKHESMQLVETYNSLLKNIENHKKLVQEYKCKQKSTAEAARLVGLELPKTN</sequence>
<evidence type="ECO:0000256" key="1">
    <source>
        <dbReference type="ARBA" id="ARBA00009058"/>
    </source>
</evidence>
<reference evidence="3" key="1">
    <citation type="submission" date="2016-01" db="EMBL/GenBank/DDBJ databases">
        <title>Reference transcriptome for the parasite Schistocephalus solidus: insights into the molecular evolution of parasitism.</title>
        <authorList>
            <person name="Hebert F.O."/>
            <person name="Grambauer S."/>
            <person name="Barber I."/>
            <person name="Landry C.R."/>
            <person name="Aubin-Horth N."/>
        </authorList>
    </citation>
    <scope>NUCLEOTIDE SEQUENCE</scope>
</reference>
<dbReference type="GO" id="GO:0005739">
    <property type="term" value="C:mitochondrion"/>
    <property type="evidence" value="ECO:0007669"/>
    <property type="project" value="TreeGrafter"/>
</dbReference>
<dbReference type="PANTHER" id="PTHR31716:SF1">
    <property type="entry name" value="PROTEIN FMC1 HOMOLOG"/>
    <property type="match status" value="1"/>
</dbReference>